<reference evidence="3" key="1">
    <citation type="journal article" date="2020" name="bioRxiv">
        <title>Comparative genomics of Chlamydomonas.</title>
        <authorList>
            <person name="Craig R.J."/>
            <person name="Hasan A.R."/>
            <person name="Ness R.W."/>
            <person name="Keightley P.D."/>
        </authorList>
    </citation>
    <scope>NUCLEOTIDE SEQUENCE</scope>
    <source>
        <strain evidence="3">CCAP 11/70</strain>
    </source>
</reference>
<proteinExistence type="predicted"/>
<protein>
    <submittedName>
        <fullName evidence="3">Uncharacterized protein</fullName>
    </submittedName>
</protein>
<evidence type="ECO:0000313" key="4">
    <source>
        <dbReference type="Proteomes" id="UP000612055"/>
    </source>
</evidence>
<evidence type="ECO:0000256" key="2">
    <source>
        <dbReference type="SAM" id="MobiDB-lite"/>
    </source>
</evidence>
<dbReference type="InterPro" id="IPR032675">
    <property type="entry name" value="LRR_dom_sf"/>
</dbReference>
<dbReference type="OrthoDB" id="560861at2759"/>
<dbReference type="SUPFAM" id="SSF52047">
    <property type="entry name" value="RNI-like"/>
    <property type="match status" value="1"/>
</dbReference>
<evidence type="ECO:0000256" key="1">
    <source>
        <dbReference type="ARBA" id="ARBA00004430"/>
    </source>
</evidence>
<comment type="caution">
    <text evidence="3">The sequence shown here is derived from an EMBL/GenBank/DDBJ whole genome shotgun (WGS) entry which is preliminary data.</text>
</comment>
<accession>A0A836BRC8</accession>
<dbReference type="GO" id="GO:0005930">
    <property type="term" value="C:axoneme"/>
    <property type="evidence" value="ECO:0007669"/>
    <property type="project" value="UniProtKB-SubCell"/>
</dbReference>
<name>A0A836BRC8_9CHLO</name>
<dbReference type="Gene3D" id="3.80.10.10">
    <property type="entry name" value="Ribonuclease Inhibitor"/>
    <property type="match status" value="1"/>
</dbReference>
<gene>
    <name evidence="3" type="ORF">HYH03_016503</name>
</gene>
<dbReference type="EMBL" id="JAEHOE010000144">
    <property type="protein sequence ID" value="KAG2484674.1"/>
    <property type="molecule type" value="Genomic_DNA"/>
</dbReference>
<keyword evidence="4" id="KW-1185">Reference proteome</keyword>
<feature type="region of interest" description="Disordered" evidence="2">
    <location>
        <begin position="211"/>
        <end position="285"/>
    </location>
</feature>
<feature type="compositionally biased region" description="Basic and acidic residues" evidence="2">
    <location>
        <begin position="265"/>
        <end position="281"/>
    </location>
</feature>
<comment type="subcellular location">
    <subcellularLocation>
        <location evidence="1">Cytoplasm</location>
        <location evidence="1">Cytoskeleton</location>
        <location evidence="1">Cilium axoneme</location>
    </subcellularLocation>
</comment>
<evidence type="ECO:0000313" key="3">
    <source>
        <dbReference type="EMBL" id="KAG2484674.1"/>
    </source>
</evidence>
<sequence length="681" mass="73611">MYGRAADTLKVLFKNTNSYADWNNLADALNLGCDSYLSLEVVINGQYYNQDKSITDPGVITNKGARYLCPRDKLFVPHDVDPIPGFMRPGQTSAGAAYERRLCSGASGEAQCGLSLARSTCASPPPPPPPIAPVSDCAESKLCSQFWNAGGLSKWPRCCSVTLVWDAAEVRHGEVDGPLLLPFARAPLEARQRVRELTVSAQFYGEVYFTDAESSESASGDEDDNEEEEGGEEEKEQEEGSDGAEAEGEDGEAEEGEEAEGGEGLDAKEVEAGEEELKAKGAGETMQLPAKPLAALLRLLPNLHTVHLPPSSPYKDSSDGALVCSALARLPNLHDLTISSITLAEQLRPLRRLQHLTRLVVGSLDPTYDLEVTGEDDHWEDDMEDPGVEAICALKGLKRLELRLWNVMQVWDTMIADMVDALPRLEHVSVRGPSAAEWYDSSGSHGFLGRFNTLSFALASGRITAIDIESKCCHESVSSYEKVVSLGLLAHFCKTMLLPCVAPAPAPPIERLRLRCSVALSDTDAAGEWAAPLRELVGRCAAVEVEAMDCSWEAAGRRVAAAEVEALVRLLGVPERVCLGRHMAREQSCWVQLRRPGEPRALGCGGGGGAGAPAPPSGGDVAEGALKHLRYDQLARALQALWDDGAAGTELQRLRRLLTAVTEPPRTEPAPQYLAFMPEYW</sequence>
<feature type="compositionally biased region" description="Acidic residues" evidence="2">
    <location>
        <begin position="219"/>
        <end position="263"/>
    </location>
</feature>
<dbReference type="AlphaFoldDB" id="A0A836BRC8"/>
<dbReference type="Proteomes" id="UP000612055">
    <property type="component" value="Unassembled WGS sequence"/>
</dbReference>
<organism evidence="3 4">
    <name type="scientific">Edaphochlamys debaryana</name>
    <dbReference type="NCBI Taxonomy" id="47281"/>
    <lineage>
        <taxon>Eukaryota</taxon>
        <taxon>Viridiplantae</taxon>
        <taxon>Chlorophyta</taxon>
        <taxon>core chlorophytes</taxon>
        <taxon>Chlorophyceae</taxon>
        <taxon>CS clade</taxon>
        <taxon>Chlamydomonadales</taxon>
        <taxon>Chlamydomonadales incertae sedis</taxon>
        <taxon>Edaphochlamys</taxon>
    </lineage>
</organism>